<dbReference type="EMBL" id="JACOSL010000051">
    <property type="protein sequence ID" value="MBI1757096.1"/>
    <property type="molecule type" value="Genomic_DNA"/>
</dbReference>
<dbReference type="Proteomes" id="UP000727962">
    <property type="component" value="Unassembled WGS sequence"/>
</dbReference>
<name>A0A931PWW7_FIMGI</name>
<accession>A0A931PWW7</accession>
<evidence type="ECO:0000313" key="2">
    <source>
        <dbReference type="EMBL" id="MBI1757096.1"/>
    </source>
</evidence>
<gene>
    <name evidence="2" type="ORF">HYR64_08335</name>
</gene>
<feature type="domain" description="Amidohydrolase 3" evidence="1">
    <location>
        <begin position="41"/>
        <end position="499"/>
    </location>
</feature>
<dbReference type="InterPro" id="IPR032466">
    <property type="entry name" value="Metal_Hydrolase"/>
</dbReference>
<dbReference type="CDD" id="cd01300">
    <property type="entry name" value="YtcJ_like"/>
    <property type="match status" value="1"/>
</dbReference>
<dbReference type="Gene3D" id="3.10.310.70">
    <property type="match status" value="1"/>
</dbReference>
<reference evidence="2" key="1">
    <citation type="submission" date="2020-07" db="EMBL/GenBank/DDBJ databases">
        <title>Huge and variable diversity of episymbiotic CPR bacteria and DPANN archaea in groundwater ecosystems.</title>
        <authorList>
            <person name="He C.Y."/>
            <person name="Keren R."/>
            <person name="Whittaker M."/>
            <person name="Farag I.F."/>
            <person name="Doudna J."/>
            <person name="Cate J.H.D."/>
            <person name="Banfield J.F."/>
        </authorList>
    </citation>
    <scope>NUCLEOTIDE SEQUENCE</scope>
    <source>
        <strain evidence="2">NC_groundwater_17_Pr7_B-0.1um_64_12</strain>
    </source>
</reference>
<dbReference type="InterPro" id="IPR013108">
    <property type="entry name" value="Amidohydro_3"/>
</dbReference>
<dbReference type="PANTHER" id="PTHR22642:SF2">
    <property type="entry name" value="PROTEIN LONG AFTER FAR-RED 3"/>
    <property type="match status" value="1"/>
</dbReference>
<dbReference type="InterPro" id="IPR033932">
    <property type="entry name" value="YtcJ-like"/>
</dbReference>
<evidence type="ECO:0000259" key="1">
    <source>
        <dbReference type="Pfam" id="PF07969"/>
    </source>
</evidence>
<dbReference type="PANTHER" id="PTHR22642">
    <property type="entry name" value="IMIDAZOLONEPROPIONASE"/>
    <property type="match status" value="1"/>
</dbReference>
<protein>
    <submittedName>
        <fullName evidence="2">Amidohydrolase</fullName>
    </submittedName>
</protein>
<evidence type="ECO:0000313" key="3">
    <source>
        <dbReference type="Proteomes" id="UP000727962"/>
    </source>
</evidence>
<dbReference type="SUPFAM" id="SSF51556">
    <property type="entry name" value="Metallo-dependent hydrolases"/>
    <property type="match status" value="1"/>
</dbReference>
<organism evidence="2 3">
    <name type="scientific">Fimbriimonas ginsengisoli</name>
    <dbReference type="NCBI Taxonomy" id="1005039"/>
    <lineage>
        <taxon>Bacteria</taxon>
        <taxon>Bacillati</taxon>
        <taxon>Armatimonadota</taxon>
        <taxon>Fimbriimonadia</taxon>
        <taxon>Fimbriimonadales</taxon>
        <taxon>Fimbriimonadaceae</taxon>
        <taxon>Fimbriimonas</taxon>
    </lineage>
</organism>
<dbReference type="Gene3D" id="2.30.40.10">
    <property type="entry name" value="Urease, subunit C, domain 1"/>
    <property type="match status" value="1"/>
</dbReference>
<sequence>MKLLCKNFIWALSGEAQEMLVEAGRVVWRGTRFEGQPDAETDLGGKSLLPAFVDAHCHILPTGLDMKKLHLGVCRSEQDVLDAVRARHDGLPSGEWLLAVHYDQTRFASGGHLTRSDLDRVVSDRPVLLRHVNGHAGIANSAALAAAGIGEAEPDPPGGEFRRDASGRLDGVLLEHAHERVSAAAPTPSYEQMVEAIEAASTRFAQFGIGCASDMMTGRFDLLDELRAYRAVSEGGPVRFRLYVQWGQLLGPRAIERESALSEIRSMNPDRCRVAGVKIFADGAIGSGTAAIYGRYSSDPRGEASPDGVETSGQLIYSPDRLKAMVRTAHEEGYAIAVHSIGDRSTDLVMDVLEALGDARRHRIEHAMILSDAQIERMASIGCRCTMQPEFLVAFAHTYRRQLGPERAALLKRARSVMRAGIPLSFSSDAPIVAGDPWTGLRAISNRPEGFDPAEAVSLGDAIRAYTAGGADANGEAGAMGGLTSGHLADLQLYETNPLGGPAGLAGPAVRAESLAVAGSWA</sequence>
<dbReference type="Gene3D" id="3.20.20.140">
    <property type="entry name" value="Metal-dependent hydrolases"/>
    <property type="match status" value="1"/>
</dbReference>
<dbReference type="GO" id="GO:0016810">
    <property type="term" value="F:hydrolase activity, acting on carbon-nitrogen (but not peptide) bonds"/>
    <property type="evidence" value="ECO:0007669"/>
    <property type="project" value="InterPro"/>
</dbReference>
<dbReference type="Pfam" id="PF07969">
    <property type="entry name" value="Amidohydro_3"/>
    <property type="match status" value="1"/>
</dbReference>
<proteinExistence type="predicted"/>
<comment type="caution">
    <text evidence="2">The sequence shown here is derived from an EMBL/GenBank/DDBJ whole genome shotgun (WGS) entry which is preliminary data.</text>
</comment>
<dbReference type="AlphaFoldDB" id="A0A931PWW7"/>
<dbReference type="InterPro" id="IPR011059">
    <property type="entry name" value="Metal-dep_hydrolase_composite"/>
</dbReference>